<reference evidence="1" key="1">
    <citation type="submission" date="2022-07" db="EMBL/GenBank/DDBJ databases">
        <title>Phylogenomic reconstructions and comparative analyses of Kickxellomycotina fungi.</title>
        <authorList>
            <person name="Reynolds N.K."/>
            <person name="Stajich J.E."/>
            <person name="Barry K."/>
            <person name="Grigoriev I.V."/>
            <person name="Crous P."/>
            <person name="Smith M.E."/>
        </authorList>
    </citation>
    <scope>NUCLEOTIDE SEQUENCE</scope>
    <source>
        <strain evidence="1">RSA 861</strain>
    </source>
</reference>
<feature type="non-terminal residue" evidence="1">
    <location>
        <position position="1"/>
    </location>
</feature>
<evidence type="ECO:0000313" key="1">
    <source>
        <dbReference type="EMBL" id="KAJ1923881.1"/>
    </source>
</evidence>
<keyword evidence="2" id="KW-1185">Reference proteome</keyword>
<dbReference type="Proteomes" id="UP001150569">
    <property type="component" value="Unassembled WGS sequence"/>
</dbReference>
<dbReference type="AlphaFoldDB" id="A0A9W8AED8"/>
<dbReference type="EMBL" id="JANBPT010000306">
    <property type="protein sequence ID" value="KAJ1923881.1"/>
    <property type="molecule type" value="Genomic_DNA"/>
</dbReference>
<name>A0A9W8AED8_9FUNG</name>
<organism evidence="1 2">
    <name type="scientific">Tieghemiomyces parasiticus</name>
    <dbReference type="NCBI Taxonomy" id="78921"/>
    <lineage>
        <taxon>Eukaryota</taxon>
        <taxon>Fungi</taxon>
        <taxon>Fungi incertae sedis</taxon>
        <taxon>Zoopagomycota</taxon>
        <taxon>Kickxellomycotina</taxon>
        <taxon>Dimargaritomycetes</taxon>
        <taxon>Dimargaritales</taxon>
        <taxon>Dimargaritaceae</taxon>
        <taxon>Tieghemiomyces</taxon>
    </lineage>
</organism>
<accession>A0A9W8AED8</accession>
<protein>
    <submittedName>
        <fullName evidence="1">Uncharacterized protein</fullName>
    </submittedName>
</protein>
<comment type="caution">
    <text evidence="1">The sequence shown here is derived from an EMBL/GenBank/DDBJ whole genome shotgun (WGS) entry which is preliminary data.</text>
</comment>
<gene>
    <name evidence="1" type="ORF">IWQ60_005575</name>
</gene>
<proteinExistence type="predicted"/>
<evidence type="ECO:0000313" key="2">
    <source>
        <dbReference type="Proteomes" id="UP001150569"/>
    </source>
</evidence>
<sequence length="84" mass="9350">MPSICDTPEQIGAYMSYALSEIGTNPYRNANAHPTDLPLLDVEFWTHFGEALLELASRPGVCTEEFLAVAYQLQQAVMASQMRQ</sequence>